<feature type="compositionally biased region" description="Basic and acidic residues" evidence="1">
    <location>
        <begin position="52"/>
        <end position="62"/>
    </location>
</feature>
<evidence type="ECO:0000313" key="3">
    <source>
        <dbReference type="Proteomes" id="UP001166674"/>
    </source>
</evidence>
<evidence type="ECO:0000256" key="1">
    <source>
        <dbReference type="SAM" id="MobiDB-lite"/>
    </source>
</evidence>
<name>A0AA41NB18_SCICA</name>
<dbReference type="GO" id="GO:0036297">
    <property type="term" value="P:interstrand cross-link repair"/>
    <property type="evidence" value="ECO:0007669"/>
    <property type="project" value="TreeGrafter"/>
</dbReference>
<dbReference type="EMBL" id="JAATJV010413900">
    <property type="protein sequence ID" value="MBZ3887133.1"/>
    <property type="molecule type" value="Genomic_DNA"/>
</dbReference>
<evidence type="ECO:0000313" key="2">
    <source>
        <dbReference type="EMBL" id="MBZ3887133.1"/>
    </source>
</evidence>
<dbReference type="Proteomes" id="UP001166674">
    <property type="component" value="Unassembled WGS sequence"/>
</dbReference>
<comment type="caution">
    <text evidence="2">The sequence shown here is derived from an EMBL/GenBank/DDBJ whole genome shotgun (WGS) entry which is preliminary data.</text>
</comment>
<organism evidence="2 3">
    <name type="scientific">Sciurus carolinensis</name>
    <name type="common">Eastern gray squirrel</name>
    <dbReference type="NCBI Taxonomy" id="30640"/>
    <lineage>
        <taxon>Eukaryota</taxon>
        <taxon>Metazoa</taxon>
        <taxon>Chordata</taxon>
        <taxon>Craniata</taxon>
        <taxon>Vertebrata</taxon>
        <taxon>Euteleostomi</taxon>
        <taxon>Mammalia</taxon>
        <taxon>Eutheria</taxon>
        <taxon>Euarchontoglires</taxon>
        <taxon>Glires</taxon>
        <taxon>Rodentia</taxon>
        <taxon>Sciuromorpha</taxon>
        <taxon>Sciuridae</taxon>
        <taxon>Sciurinae</taxon>
        <taxon>Sciurini</taxon>
        <taxon>Sciurus</taxon>
    </lineage>
</organism>
<dbReference type="PANTHER" id="PTHR15361:SF4">
    <property type="entry name" value="RAD51-ASSOCIATED PROTEIN 1"/>
    <property type="match status" value="1"/>
</dbReference>
<gene>
    <name evidence="2" type="ORF">SUZIE_191425</name>
</gene>
<protein>
    <submittedName>
        <fullName evidence="2">RAD51-associated protein 1</fullName>
    </submittedName>
</protein>
<dbReference type="GO" id="GO:0003690">
    <property type="term" value="F:double-stranded DNA binding"/>
    <property type="evidence" value="ECO:0007669"/>
    <property type="project" value="TreeGrafter"/>
</dbReference>
<dbReference type="GO" id="GO:0003697">
    <property type="term" value="F:single-stranded DNA binding"/>
    <property type="evidence" value="ECO:0007669"/>
    <property type="project" value="TreeGrafter"/>
</dbReference>
<accession>A0AA41NB18</accession>
<dbReference type="PANTHER" id="PTHR15361">
    <property type="entry name" value="RAD51/NUKS-INTERACTING PROTEIN"/>
    <property type="match status" value="1"/>
</dbReference>
<dbReference type="InterPro" id="IPR052003">
    <property type="entry name" value="HR_DNA-Binding_Protein"/>
</dbReference>
<feature type="region of interest" description="Disordered" evidence="1">
    <location>
        <begin position="1"/>
        <end position="77"/>
    </location>
</feature>
<dbReference type="AlphaFoldDB" id="A0AA41NB18"/>
<keyword evidence="3" id="KW-1185">Reference proteome</keyword>
<dbReference type="GO" id="GO:0000724">
    <property type="term" value="P:double-strand break repair via homologous recombination"/>
    <property type="evidence" value="ECO:0007669"/>
    <property type="project" value="TreeGrafter"/>
</dbReference>
<proteinExistence type="predicted"/>
<reference evidence="2" key="1">
    <citation type="submission" date="2020-03" db="EMBL/GenBank/DDBJ databases">
        <title>Studies in the Genomics of Life Span.</title>
        <authorList>
            <person name="Glass D."/>
        </authorList>
    </citation>
    <scope>NUCLEOTIDE SEQUENCE</scope>
    <source>
        <strain evidence="2">SUZIE</strain>
        <tissue evidence="2">Muscle</tissue>
    </source>
</reference>
<sequence length="195" mass="22099">MPKIRGRCQPLPQRASLGRHRQPVSYSPSEDSESNDDFVSATIPLSRKSTRTSKESKEDKPKPNLQNPQKEDIQLQEKTSTKRMALDDKLFQRGLAVALALSVKECPTVTNDVQQSQDKSIEKHGNSKTEITNKSRLSNCSVARDYLDLDKITEEDDAHDVQGKRKEASKAVAQQRKVLWKTVMVIMLRTLNRIL</sequence>